<feature type="compositionally biased region" description="Basic and acidic residues" evidence="1">
    <location>
        <begin position="350"/>
        <end position="361"/>
    </location>
</feature>
<dbReference type="Proteomes" id="UP000494265">
    <property type="component" value="Unassembled WGS sequence"/>
</dbReference>
<dbReference type="NCBIfam" id="TIGR01167">
    <property type="entry name" value="LPXTG_anchor"/>
    <property type="match status" value="1"/>
</dbReference>
<feature type="compositionally biased region" description="Low complexity" evidence="1">
    <location>
        <begin position="555"/>
        <end position="567"/>
    </location>
</feature>
<organism evidence="3">
    <name type="scientific">Ligilactobacillus agilis</name>
    <dbReference type="NCBI Taxonomy" id="1601"/>
    <lineage>
        <taxon>Bacteria</taxon>
        <taxon>Bacillati</taxon>
        <taxon>Bacillota</taxon>
        <taxon>Bacilli</taxon>
        <taxon>Lactobacillales</taxon>
        <taxon>Lactobacillaceae</taxon>
        <taxon>Ligilactobacillus</taxon>
    </lineage>
</organism>
<gene>
    <name evidence="3" type="ORF">SY212_12870</name>
</gene>
<keyword evidence="2" id="KW-0812">Transmembrane</keyword>
<protein>
    <submittedName>
        <fullName evidence="3">Uncharacterized protein</fullName>
    </submittedName>
</protein>
<reference evidence="3" key="1">
    <citation type="submission" date="2019-10" db="EMBL/GenBank/DDBJ databases">
        <title>Lactobacillus agilis SY212 Whole Genome Sequencing Project.</title>
        <authorList>
            <person name="Suzuki S."/>
            <person name="Endo A."/>
            <person name="Maeno S."/>
            <person name="Shiwa Y."/>
            <person name="Matsutani M."/>
            <person name="Kajikawa A."/>
        </authorList>
    </citation>
    <scope>NUCLEOTIDE SEQUENCE</scope>
    <source>
        <strain evidence="3">SY212</strain>
    </source>
</reference>
<feature type="compositionally biased region" description="Polar residues" evidence="1">
    <location>
        <begin position="568"/>
        <end position="600"/>
    </location>
</feature>
<feature type="compositionally biased region" description="Polar residues" evidence="1">
    <location>
        <begin position="527"/>
        <end position="542"/>
    </location>
</feature>
<proteinExistence type="predicted"/>
<feature type="region of interest" description="Disordered" evidence="1">
    <location>
        <begin position="288"/>
        <end position="600"/>
    </location>
</feature>
<feature type="transmembrane region" description="Helical" evidence="2">
    <location>
        <begin position="607"/>
        <end position="626"/>
    </location>
</feature>
<comment type="caution">
    <text evidence="3">The sequence shown here is derived from an EMBL/GenBank/DDBJ whole genome shotgun (WGS) entry which is preliminary data.</text>
</comment>
<evidence type="ECO:0000313" key="3">
    <source>
        <dbReference type="EMBL" id="GET06257.1"/>
    </source>
</evidence>
<keyword evidence="2" id="KW-1133">Transmembrane helix</keyword>
<feature type="compositionally biased region" description="Polar residues" evidence="1">
    <location>
        <begin position="501"/>
        <end position="510"/>
    </location>
</feature>
<accession>A0A6F9XM23</accession>
<evidence type="ECO:0000256" key="1">
    <source>
        <dbReference type="SAM" id="MobiDB-lite"/>
    </source>
</evidence>
<evidence type="ECO:0000256" key="2">
    <source>
        <dbReference type="SAM" id="Phobius"/>
    </source>
</evidence>
<name>A0A6F9XM23_9LACO</name>
<keyword evidence="2" id="KW-0472">Membrane</keyword>
<feature type="compositionally biased region" description="Polar residues" evidence="1">
    <location>
        <begin position="456"/>
        <end position="480"/>
    </location>
</feature>
<dbReference type="EMBL" id="BLAM01000126">
    <property type="protein sequence ID" value="GET06257.1"/>
    <property type="molecule type" value="Genomic_DNA"/>
</dbReference>
<dbReference type="AlphaFoldDB" id="A0A6F9XM23"/>
<dbReference type="RefSeq" id="WP_172584755.1">
    <property type="nucleotide sequence ID" value="NZ_BLAM01000126.1"/>
</dbReference>
<feature type="compositionally biased region" description="Low complexity" evidence="1">
    <location>
        <begin position="408"/>
        <end position="451"/>
    </location>
</feature>
<sequence>MSKTKKLMALTTTGLALTGVGLGTASAFFMGYNHATVVKAATTSASSSSILTGDSIVDSSPVTAETTKNDSGKRTITITLPDNTDTYAYEITDGDGDKVVAGNVKGYTRIDLLRSAMKKMLDNQDKDSDGLKLILLNKSGKQVANVQDLDLDTLKSMVDGDTTSGTVGTTKGDKVSADVISTGDVVATNTKNDAGDRTVTISVPDNSTTYHYQLTDDNGKVITSGDMKGYTEVELLRSKLTKILDTQSDNGLVLVLLDKDGHELAAVDNLDLSTMKALVKGGQEETADITKDTGVSDAGTQTDSTKDDSKASESSSSSSSKDDSKASESSSSSSSKDDSKASESSSSSLSKDDSKTSDSSKSDTSSQTTGADSVVVTDEISSFDKGYTKGYQDGFNDALKNSKDNSSVKDTSSSSSTGSSDSSKSSSSSSKNETSESSSSSVSSSEINSSVDDTVDISNNGAGENSSSDVTGADVTSTSSSKHDDGYNGSEVSNDEKGTVASDNYNSGFNNGYKKGFEDAQAGKSEASGSDLSNMASDSYASSIAAEQPNPAVPGDSTSTDGTTNGTVANAGSEDTQNGNTSATSGANGDSASNQTLPQTGSTKRNLLATVGLGAGSILSGFGVFFRKIFLHV</sequence>